<dbReference type="OrthoDB" id="5166595at2"/>
<evidence type="ECO:0000256" key="5">
    <source>
        <dbReference type="ARBA" id="ARBA00022692"/>
    </source>
</evidence>
<evidence type="ECO:0000256" key="7">
    <source>
        <dbReference type="ARBA" id="ARBA00023136"/>
    </source>
</evidence>
<keyword evidence="4 11" id="KW-0808">Transferase</keyword>
<feature type="transmembrane region" description="Helical" evidence="9">
    <location>
        <begin position="298"/>
        <end position="317"/>
    </location>
</feature>
<feature type="transmembrane region" description="Helical" evidence="9">
    <location>
        <begin position="69"/>
        <end position="89"/>
    </location>
</feature>
<evidence type="ECO:0000313" key="12">
    <source>
        <dbReference type="Proteomes" id="UP000320011"/>
    </source>
</evidence>
<sequence length="544" mass="59181">MRRRSRSQGPPEVPPPASPRTPLSPQSSGCRHASDPRAGAVESVPSQTAETPIADHGEPAVPPPAWAPVLLVAAAAATFLLALSGRFGYFGDELYFLVSGKYHFAWGYADNPWLVPALARLADALFPGSVVALRVLPALLTGLGVVLAALLAREFGGARRAQLLAAGACATSLQLLGAGHLLATYLLDPVLWTLTCWLLVRWVRTRRDRLLLFAGLATAVAMQVKFLIVFLWLAVGLAALVTGPRELVRRPLLWAGAAVTAALTVPTVLWQARHGWPYLDMQAIVAEQVDRFMGGPGLLVPLAVVFAGLPVGAFLACHGTGQLLRSPRYRFLGVAAVLVALIFVLTVGRYYYVSGLYPLLFGASAARIERWRPARWWRWVPTWPSYLLAAAIAVFAALPVRPLSMITSTDFVASGSYGWPELTDTVAAAYRALPPEDRARAIVMGDTYWQASALDFFGRQRGLPAAYGPERGSWYNAEPPEGAGPVLYTGSDAARLGRFFGEVRQVATVHLPIRRDNVNQDVPVWLCRAPREPWPLLWQRMHRA</sequence>
<evidence type="ECO:0000256" key="3">
    <source>
        <dbReference type="ARBA" id="ARBA00022676"/>
    </source>
</evidence>
<comment type="subcellular location">
    <subcellularLocation>
        <location evidence="1">Cell membrane</location>
        <topology evidence="1">Multi-pass membrane protein</topology>
    </subcellularLocation>
</comment>
<reference evidence="11 12" key="2">
    <citation type="submission" date="2019-08" db="EMBL/GenBank/DDBJ databases">
        <title>Amycolatopsis acidicola sp. nov., isolated from peat swamp forest soil.</title>
        <authorList>
            <person name="Srisuk N."/>
        </authorList>
    </citation>
    <scope>NUCLEOTIDE SEQUENCE [LARGE SCALE GENOMIC DNA]</scope>
    <source>
        <strain evidence="11 12">TBRC 6029</strain>
    </source>
</reference>
<keyword evidence="7 9" id="KW-0472">Membrane</keyword>
<keyword evidence="3" id="KW-0328">Glycosyltransferase</keyword>
<feature type="domain" description="Glycosyltransferase RgtA/B/C/D-like" evidence="10">
    <location>
        <begin position="110"/>
        <end position="270"/>
    </location>
</feature>
<evidence type="ECO:0000256" key="9">
    <source>
        <dbReference type="SAM" id="Phobius"/>
    </source>
</evidence>
<dbReference type="AlphaFoldDB" id="A0A558A426"/>
<evidence type="ECO:0000256" key="8">
    <source>
        <dbReference type="SAM" id="MobiDB-lite"/>
    </source>
</evidence>
<dbReference type="InterPro" id="IPR038731">
    <property type="entry name" value="RgtA/B/C-like"/>
</dbReference>
<comment type="caution">
    <text evidence="11">The sequence shown here is derived from an EMBL/GenBank/DDBJ whole genome shotgun (WGS) entry which is preliminary data.</text>
</comment>
<evidence type="ECO:0000256" key="4">
    <source>
        <dbReference type="ARBA" id="ARBA00022679"/>
    </source>
</evidence>
<dbReference type="Pfam" id="PF13231">
    <property type="entry name" value="PMT_2"/>
    <property type="match status" value="1"/>
</dbReference>
<keyword evidence="2" id="KW-1003">Cell membrane</keyword>
<dbReference type="GO" id="GO:0016763">
    <property type="term" value="F:pentosyltransferase activity"/>
    <property type="evidence" value="ECO:0007669"/>
    <property type="project" value="TreeGrafter"/>
</dbReference>
<dbReference type="PANTHER" id="PTHR33908">
    <property type="entry name" value="MANNOSYLTRANSFERASE YKCB-RELATED"/>
    <property type="match status" value="1"/>
</dbReference>
<name>A0A558A426_9PSEU</name>
<dbReference type="EMBL" id="VJWX01000667">
    <property type="protein sequence ID" value="TVT19022.1"/>
    <property type="molecule type" value="Genomic_DNA"/>
</dbReference>
<evidence type="ECO:0000256" key="2">
    <source>
        <dbReference type="ARBA" id="ARBA00022475"/>
    </source>
</evidence>
<evidence type="ECO:0000256" key="6">
    <source>
        <dbReference type="ARBA" id="ARBA00022989"/>
    </source>
</evidence>
<evidence type="ECO:0000259" key="10">
    <source>
        <dbReference type="Pfam" id="PF13231"/>
    </source>
</evidence>
<evidence type="ECO:0000256" key="1">
    <source>
        <dbReference type="ARBA" id="ARBA00004651"/>
    </source>
</evidence>
<reference evidence="11 12" key="1">
    <citation type="submission" date="2019-07" db="EMBL/GenBank/DDBJ databases">
        <authorList>
            <person name="Duangmal K."/>
            <person name="Teo W.F.A."/>
        </authorList>
    </citation>
    <scope>NUCLEOTIDE SEQUENCE [LARGE SCALE GENOMIC DNA]</scope>
    <source>
        <strain evidence="11 12">TBRC 6029</strain>
    </source>
</reference>
<protein>
    <submittedName>
        <fullName evidence="11">Glycosyltransferase family 39 protein</fullName>
    </submittedName>
</protein>
<organism evidence="11 12">
    <name type="scientific">Amycolatopsis rhizosphaerae</name>
    <dbReference type="NCBI Taxonomy" id="2053003"/>
    <lineage>
        <taxon>Bacteria</taxon>
        <taxon>Bacillati</taxon>
        <taxon>Actinomycetota</taxon>
        <taxon>Actinomycetes</taxon>
        <taxon>Pseudonocardiales</taxon>
        <taxon>Pseudonocardiaceae</taxon>
        <taxon>Amycolatopsis</taxon>
    </lineage>
</organism>
<dbReference type="PANTHER" id="PTHR33908:SF11">
    <property type="entry name" value="MEMBRANE PROTEIN"/>
    <property type="match status" value="1"/>
</dbReference>
<accession>A0A558A426</accession>
<dbReference type="GO" id="GO:0009103">
    <property type="term" value="P:lipopolysaccharide biosynthetic process"/>
    <property type="evidence" value="ECO:0007669"/>
    <property type="project" value="UniProtKB-ARBA"/>
</dbReference>
<feature type="transmembrane region" description="Helical" evidence="9">
    <location>
        <begin position="131"/>
        <end position="151"/>
    </location>
</feature>
<feature type="transmembrane region" description="Helical" evidence="9">
    <location>
        <begin position="383"/>
        <end position="400"/>
    </location>
</feature>
<dbReference type="GO" id="GO:0005886">
    <property type="term" value="C:plasma membrane"/>
    <property type="evidence" value="ECO:0007669"/>
    <property type="project" value="UniProtKB-SubCell"/>
</dbReference>
<feature type="transmembrane region" description="Helical" evidence="9">
    <location>
        <begin position="210"/>
        <end position="240"/>
    </location>
</feature>
<keyword evidence="12" id="KW-1185">Reference proteome</keyword>
<keyword evidence="6 9" id="KW-1133">Transmembrane helix</keyword>
<dbReference type="InterPro" id="IPR050297">
    <property type="entry name" value="LipidA_mod_glycosyltrf_83"/>
</dbReference>
<gene>
    <name evidence="11" type="ORF">FNH05_35235</name>
</gene>
<dbReference type="Proteomes" id="UP000320011">
    <property type="component" value="Unassembled WGS sequence"/>
</dbReference>
<proteinExistence type="predicted"/>
<evidence type="ECO:0000313" key="11">
    <source>
        <dbReference type="EMBL" id="TVT19022.1"/>
    </source>
</evidence>
<feature type="region of interest" description="Disordered" evidence="8">
    <location>
        <begin position="1"/>
        <end position="58"/>
    </location>
</feature>
<feature type="transmembrane region" description="Helical" evidence="9">
    <location>
        <begin position="252"/>
        <end position="272"/>
    </location>
</feature>
<feature type="transmembrane region" description="Helical" evidence="9">
    <location>
        <begin position="329"/>
        <end position="352"/>
    </location>
</feature>
<keyword evidence="5 9" id="KW-0812">Transmembrane</keyword>